<dbReference type="GO" id="GO:0008270">
    <property type="term" value="F:zinc ion binding"/>
    <property type="evidence" value="ECO:0007669"/>
    <property type="project" value="InterPro"/>
</dbReference>
<dbReference type="eggNOG" id="ENOG502SH5J">
    <property type="taxonomic scope" value="Eukaryota"/>
</dbReference>
<keyword evidence="5" id="KW-0539">Nucleus</keyword>
<dbReference type="SUPFAM" id="SSF57701">
    <property type="entry name" value="Zn2/Cys6 DNA-binding domain"/>
    <property type="match status" value="1"/>
</dbReference>
<dbReference type="SMART" id="SM00066">
    <property type="entry name" value="GAL4"/>
    <property type="match status" value="1"/>
</dbReference>
<dbReference type="PANTHER" id="PTHR31845:SF39">
    <property type="entry name" value="TRANSCRIPTION FACTOR PBCR-RELATED"/>
    <property type="match status" value="1"/>
</dbReference>
<keyword evidence="3" id="KW-0238">DNA-binding</keyword>
<keyword evidence="2" id="KW-0805">Transcription regulation</keyword>
<dbReference type="InterPro" id="IPR001138">
    <property type="entry name" value="Zn2Cys6_DnaBD"/>
</dbReference>
<dbReference type="EMBL" id="KB446535">
    <property type="protein sequence ID" value="EME49348.1"/>
    <property type="molecule type" value="Genomic_DNA"/>
</dbReference>
<feature type="domain" description="Zn(2)-C6 fungal-type" evidence="6">
    <location>
        <begin position="9"/>
        <end position="44"/>
    </location>
</feature>
<proteinExistence type="predicted"/>
<dbReference type="OrthoDB" id="3365636at2759"/>
<accession>N1Q277</accession>
<dbReference type="CDD" id="cd00067">
    <property type="entry name" value="GAL4"/>
    <property type="match status" value="1"/>
</dbReference>
<reference evidence="8" key="1">
    <citation type="journal article" date="2012" name="PLoS Genet.">
        <title>The genomes of the fungal plant pathogens Cladosporium fulvum and Dothistroma septosporum reveal adaptation to different hosts and lifestyles but also signatures of common ancestry.</title>
        <authorList>
            <person name="de Wit P.J.G.M."/>
            <person name="van der Burgt A."/>
            <person name="Oekmen B."/>
            <person name="Stergiopoulos I."/>
            <person name="Abd-Elsalam K.A."/>
            <person name="Aerts A.L."/>
            <person name="Bahkali A.H."/>
            <person name="Beenen H.G."/>
            <person name="Chettri P."/>
            <person name="Cox M.P."/>
            <person name="Datema E."/>
            <person name="de Vries R.P."/>
            <person name="Dhillon B."/>
            <person name="Ganley A.R."/>
            <person name="Griffiths S.A."/>
            <person name="Guo Y."/>
            <person name="Hamelin R.C."/>
            <person name="Henrissat B."/>
            <person name="Kabir M.S."/>
            <person name="Jashni M.K."/>
            <person name="Kema G."/>
            <person name="Klaubauf S."/>
            <person name="Lapidus A."/>
            <person name="Levasseur A."/>
            <person name="Lindquist E."/>
            <person name="Mehrabi R."/>
            <person name="Ohm R.A."/>
            <person name="Owen T.J."/>
            <person name="Salamov A."/>
            <person name="Schwelm A."/>
            <person name="Schijlen E."/>
            <person name="Sun H."/>
            <person name="van den Burg H.A."/>
            <person name="van Ham R.C.H.J."/>
            <person name="Zhang S."/>
            <person name="Goodwin S.B."/>
            <person name="Grigoriev I.V."/>
            <person name="Collemare J."/>
            <person name="Bradshaw R.E."/>
        </authorList>
    </citation>
    <scope>NUCLEOTIDE SEQUENCE [LARGE SCALE GENOMIC DNA]</scope>
    <source>
        <strain evidence="8">NZE10 / CBS 128990</strain>
    </source>
</reference>
<evidence type="ECO:0000313" key="8">
    <source>
        <dbReference type="Proteomes" id="UP000016933"/>
    </source>
</evidence>
<organism evidence="7 8">
    <name type="scientific">Dothistroma septosporum (strain NZE10 / CBS 128990)</name>
    <name type="common">Red band needle blight fungus</name>
    <name type="synonym">Mycosphaerella pini</name>
    <dbReference type="NCBI Taxonomy" id="675120"/>
    <lineage>
        <taxon>Eukaryota</taxon>
        <taxon>Fungi</taxon>
        <taxon>Dikarya</taxon>
        <taxon>Ascomycota</taxon>
        <taxon>Pezizomycotina</taxon>
        <taxon>Dothideomycetes</taxon>
        <taxon>Dothideomycetidae</taxon>
        <taxon>Mycosphaerellales</taxon>
        <taxon>Mycosphaerellaceae</taxon>
        <taxon>Dothistroma</taxon>
    </lineage>
</organism>
<evidence type="ECO:0000259" key="6">
    <source>
        <dbReference type="PROSITE" id="PS50048"/>
    </source>
</evidence>
<dbReference type="CDD" id="cd12148">
    <property type="entry name" value="fungal_TF_MHR"/>
    <property type="match status" value="1"/>
</dbReference>
<dbReference type="Pfam" id="PF00172">
    <property type="entry name" value="Zn_clus"/>
    <property type="match status" value="1"/>
</dbReference>
<dbReference type="STRING" id="675120.N1Q277"/>
<dbReference type="PROSITE" id="PS50048">
    <property type="entry name" value="ZN2_CY6_FUNGAL_2"/>
    <property type="match status" value="1"/>
</dbReference>
<dbReference type="Gene3D" id="4.10.240.10">
    <property type="entry name" value="Zn(2)-C6 fungal-type DNA-binding domain"/>
    <property type="match status" value="1"/>
</dbReference>
<dbReference type="Proteomes" id="UP000016933">
    <property type="component" value="Unassembled WGS sequence"/>
</dbReference>
<comment type="subcellular location">
    <subcellularLocation>
        <location evidence="1">Nucleus</location>
    </subcellularLocation>
</comment>
<evidence type="ECO:0000256" key="1">
    <source>
        <dbReference type="ARBA" id="ARBA00004123"/>
    </source>
</evidence>
<dbReference type="HOGENOM" id="CLU_006524_0_2_1"/>
<dbReference type="AlphaFoldDB" id="N1Q277"/>
<dbReference type="PROSITE" id="PS00463">
    <property type="entry name" value="ZN2_CY6_FUNGAL_1"/>
    <property type="match status" value="1"/>
</dbReference>
<sequence length="609" mass="67454">MASQKRGRACVACASIKIKCALGSDTSLQPPCERCLRLNKDCVLSTPRRQKDRVAELEAQVAALTRLLQAQGLQEPGVSEDGISTVTASPASQGGNVTKKRRFVCSSASSRASPIPPSDNQRKDEATWDPFKIDQTLSLEEQRLVLQRYLTEVVPIFPLVPLPGESSLELLKVQRRTLLQAVMYAGSTGILPIDKQEVIGKELFNHLSTSIFSGVEKNLELLQAMQVACLWYRAPRHHGHVAVYQLIQLAESVAVDIGIGGQPLTSPAIEVSAKCAEVESGDALRAWLVCYLLSSVMSLLMRRPCTVEWTKHHDESLLFLEYAPSSPASDRWLGQYFRAERLCATVAKEMELDNLSSSMDMSDPAMKRKSQSCRHHIIEWRILIPQALRTDQTLLFWDHVATAYMHEPVLHTPTNKQSFAAPFVAESLSFADIPSPELNQDHIIAVYELVTAVQAIIDIYVSLDITTLMALPGFLYTSRAAYANFILAKLYIAVTGIGNSFSSIIDSSLLQVEEYTQKLVSLGERVHAADCDSAAARILRASRRMLEWYRLYTDSLLPNLSTALAANQAVLPENWNLQLTDSAADFGLDTLFTEPLLDQSLASTFPYQI</sequence>
<dbReference type="OMA" id="HFFYCRI"/>
<protein>
    <recommendedName>
        <fullName evidence="6">Zn(2)-C6 fungal-type domain-containing protein</fullName>
    </recommendedName>
</protein>
<evidence type="ECO:0000256" key="4">
    <source>
        <dbReference type="ARBA" id="ARBA00023163"/>
    </source>
</evidence>
<evidence type="ECO:0000256" key="2">
    <source>
        <dbReference type="ARBA" id="ARBA00023015"/>
    </source>
</evidence>
<evidence type="ECO:0000313" key="7">
    <source>
        <dbReference type="EMBL" id="EME49348.1"/>
    </source>
</evidence>
<evidence type="ECO:0000256" key="5">
    <source>
        <dbReference type="ARBA" id="ARBA00023242"/>
    </source>
</evidence>
<gene>
    <name evidence="7" type="ORF">DOTSEDRAFT_68208</name>
</gene>
<dbReference type="GO" id="GO:0000981">
    <property type="term" value="F:DNA-binding transcription factor activity, RNA polymerase II-specific"/>
    <property type="evidence" value="ECO:0007669"/>
    <property type="project" value="InterPro"/>
</dbReference>
<reference evidence="7 8" key="2">
    <citation type="journal article" date="2012" name="PLoS Pathog.">
        <title>Diverse lifestyles and strategies of plant pathogenesis encoded in the genomes of eighteen Dothideomycetes fungi.</title>
        <authorList>
            <person name="Ohm R.A."/>
            <person name="Feau N."/>
            <person name="Henrissat B."/>
            <person name="Schoch C.L."/>
            <person name="Horwitz B.A."/>
            <person name="Barry K.W."/>
            <person name="Condon B.J."/>
            <person name="Copeland A.C."/>
            <person name="Dhillon B."/>
            <person name="Glaser F."/>
            <person name="Hesse C.N."/>
            <person name="Kosti I."/>
            <person name="LaButti K."/>
            <person name="Lindquist E.A."/>
            <person name="Lucas S."/>
            <person name="Salamov A.A."/>
            <person name="Bradshaw R.E."/>
            <person name="Ciuffetti L."/>
            <person name="Hamelin R.C."/>
            <person name="Kema G.H.J."/>
            <person name="Lawrence C."/>
            <person name="Scott J.A."/>
            <person name="Spatafora J.W."/>
            <person name="Turgeon B.G."/>
            <person name="de Wit P.J.G.M."/>
            <person name="Zhong S."/>
            <person name="Goodwin S.B."/>
            <person name="Grigoriev I.V."/>
        </authorList>
    </citation>
    <scope>NUCLEOTIDE SEQUENCE [LARGE SCALE GENOMIC DNA]</scope>
    <source>
        <strain evidence="8">NZE10 / CBS 128990</strain>
    </source>
</reference>
<keyword evidence="8" id="KW-1185">Reference proteome</keyword>
<name>N1Q277_DOTSN</name>
<dbReference type="GO" id="GO:0005634">
    <property type="term" value="C:nucleus"/>
    <property type="evidence" value="ECO:0007669"/>
    <property type="project" value="UniProtKB-SubCell"/>
</dbReference>
<dbReference type="GO" id="GO:0000976">
    <property type="term" value="F:transcription cis-regulatory region binding"/>
    <property type="evidence" value="ECO:0007669"/>
    <property type="project" value="TreeGrafter"/>
</dbReference>
<evidence type="ECO:0000256" key="3">
    <source>
        <dbReference type="ARBA" id="ARBA00023125"/>
    </source>
</evidence>
<dbReference type="InterPro" id="IPR036864">
    <property type="entry name" value="Zn2-C6_fun-type_DNA-bd_sf"/>
</dbReference>
<dbReference type="PANTHER" id="PTHR31845">
    <property type="entry name" value="FINGER DOMAIN PROTEIN, PUTATIVE-RELATED"/>
    <property type="match status" value="1"/>
</dbReference>
<keyword evidence="4" id="KW-0804">Transcription</keyword>
<dbReference type="InterPro" id="IPR051089">
    <property type="entry name" value="prtT"/>
</dbReference>